<feature type="coiled-coil region" evidence="1">
    <location>
        <begin position="77"/>
        <end position="111"/>
    </location>
</feature>
<proteinExistence type="predicted"/>
<gene>
    <name evidence="3" type="ORF">SCF082_LOCUS15450</name>
</gene>
<organism evidence="3 4">
    <name type="scientific">Durusdinium trenchii</name>
    <dbReference type="NCBI Taxonomy" id="1381693"/>
    <lineage>
        <taxon>Eukaryota</taxon>
        <taxon>Sar</taxon>
        <taxon>Alveolata</taxon>
        <taxon>Dinophyceae</taxon>
        <taxon>Suessiales</taxon>
        <taxon>Symbiodiniaceae</taxon>
        <taxon>Durusdinium</taxon>
    </lineage>
</organism>
<evidence type="ECO:0000256" key="1">
    <source>
        <dbReference type="SAM" id="Coils"/>
    </source>
</evidence>
<feature type="region of interest" description="Disordered" evidence="2">
    <location>
        <begin position="1"/>
        <end position="44"/>
    </location>
</feature>
<comment type="caution">
    <text evidence="3">The sequence shown here is derived from an EMBL/GenBank/DDBJ whole genome shotgun (WGS) entry which is preliminary data.</text>
</comment>
<evidence type="ECO:0000313" key="4">
    <source>
        <dbReference type="Proteomes" id="UP001642464"/>
    </source>
</evidence>
<evidence type="ECO:0000256" key="2">
    <source>
        <dbReference type="SAM" id="MobiDB-lite"/>
    </source>
</evidence>
<keyword evidence="3" id="KW-0418">Kinase</keyword>
<accession>A0ABP0K4I9</accession>
<feature type="compositionally biased region" description="Basic and acidic residues" evidence="2">
    <location>
        <begin position="18"/>
        <end position="40"/>
    </location>
</feature>
<keyword evidence="4" id="KW-1185">Reference proteome</keyword>
<keyword evidence="3" id="KW-0808">Transferase</keyword>
<evidence type="ECO:0000313" key="3">
    <source>
        <dbReference type="EMBL" id="CAK9021691.1"/>
    </source>
</evidence>
<dbReference type="EMBL" id="CAXAMM010009890">
    <property type="protein sequence ID" value="CAK9021691.1"/>
    <property type="molecule type" value="Genomic_DNA"/>
</dbReference>
<name>A0ABP0K4I9_9DINO</name>
<dbReference type="Proteomes" id="UP001642464">
    <property type="component" value="Unassembled WGS sequence"/>
</dbReference>
<reference evidence="3 4" key="1">
    <citation type="submission" date="2024-02" db="EMBL/GenBank/DDBJ databases">
        <authorList>
            <person name="Chen Y."/>
            <person name="Shah S."/>
            <person name="Dougan E. K."/>
            <person name="Thang M."/>
            <person name="Chan C."/>
        </authorList>
    </citation>
    <scope>NUCLEOTIDE SEQUENCE [LARGE SCALE GENOMIC DNA]</scope>
</reference>
<keyword evidence="1" id="KW-0175">Coiled coil</keyword>
<dbReference type="GO" id="GO:0016301">
    <property type="term" value="F:kinase activity"/>
    <property type="evidence" value="ECO:0007669"/>
    <property type="project" value="UniProtKB-KW"/>
</dbReference>
<protein>
    <submittedName>
        <fullName evidence="3">Calcium-dependent protein kinase 2</fullName>
    </submittedName>
</protein>
<sequence length="149" mass="16640">MLRSGITPVQKVGQMLEAMKDKATKQMQEERLRSDPRRPQGSDPWDFLLGDQELLWIIFGREQVQFASYKQFCEQTAEEKGRSIKEASEKIETLDADIEAATAESNRLGQEIAQHLADLEGANGEKAKATGLREKGRADFVATLKETAG</sequence>